<feature type="transmembrane region" description="Helical" evidence="2">
    <location>
        <begin position="504"/>
        <end position="529"/>
    </location>
</feature>
<keyword evidence="2" id="KW-0472">Membrane</keyword>
<feature type="compositionally biased region" description="Basic and acidic residues" evidence="1">
    <location>
        <begin position="178"/>
        <end position="189"/>
    </location>
</feature>
<feature type="transmembrane region" description="Helical" evidence="2">
    <location>
        <begin position="825"/>
        <end position="850"/>
    </location>
</feature>
<dbReference type="VEuPathDB" id="TriTrypDB:BSAL_61430"/>
<proteinExistence type="predicted"/>
<organism evidence="3 4">
    <name type="scientific">Bodo saltans</name>
    <name type="common">Flagellated protozoan</name>
    <dbReference type="NCBI Taxonomy" id="75058"/>
    <lineage>
        <taxon>Eukaryota</taxon>
        <taxon>Discoba</taxon>
        <taxon>Euglenozoa</taxon>
        <taxon>Kinetoplastea</taxon>
        <taxon>Metakinetoplastina</taxon>
        <taxon>Eubodonida</taxon>
        <taxon>Bodonidae</taxon>
        <taxon>Bodo</taxon>
    </lineage>
</organism>
<dbReference type="AlphaFoldDB" id="A0A0S4IQR7"/>
<evidence type="ECO:0000313" key="3">
    <source>
        <dbReference type="EMBL" id="CUF33150.1"/>
    </source>
</evidence>
<feature type="compositionally biased region" description="Polar residues" evidence="1">
    <location>
        <begin position="691"/>
        <end position="701"/>
    </location>
</feature>
<keyword evidence="4" id="KW-1185">Reference proteome</keyword>
<reference evidence="4" key="1">
    <citation type="submission" date="2015-09" db="EMBL/GenBank/DDBJ databases">
        <authorList>
            <consortium name="Pathogen Informatics"/>
        </authorList>
    </citation>
    <scope>NUCLEOTIDE SEQUENCE [LARGE SCALE GENOMIC DNA]</scope>
    <source>
        <strain evidence="4">Lake Konstanz</strain>
    </source>
</reference>
<accession>A0A0S4IQR7</accession>
<keyword evidence="2 3" id="KW-0812">Transmembrane</keyword>
<dbReference type="Proteomes" id="UP000051952">
    <property type="component" value="Unassembled WGS sequence"/>
</dbReference>
<evidence type="ECO:0000256" key="2">
    <source>
        <dbReference type="SAM" id="Phobius"/>
    </source>
</evidence>
<feature type="transmembrane region" description="Helical" evidence="2">
    <location>
        <begin position="772"/>
        <end position="789"/>
    </location>
</feature>
<feature type="region of interest" description="Disordered" evidence="1">
    <location>
        <begin position="642"/>
        <end position="708"/>
    </location>
</feature>
<gene>
    <name evidence="3" type="ORF">BSAL_61430</name>
</gene>
<dbReference type="EMBL" id="CYKH01000302">
    <property type="protein sequence ID" value="CUF33150.1"/>
    <property type="molecule type" value="Genomic_DNA"/>
</dbReference>
<feature type="transmembrane region" description="Helical" evidence="2">
    <location>
        <begin position="139"/>
        <end position="156"/>
    </location>
</feature>
<name>A0A0S4IQR7_BODSA</name>
<feature type="compositionally biased region" description="Basic and acidic residues" evidence="1">
    <location>
        <begin position="653"/>
        <end position="664"/>
    </location>
</feature>
<keyword evidence="2" id="KW-1133">Transmembrane helix</keyword>
<evidence type="ECO:0000256" key="1">
    <source>
        <dbReference type="SAM" id="MobiDB-lite"/>
    </source>
</evidence>
<feature type="region of interest" description="Disordered" evidence="1">
    <location>
        <begin position="178"/>
        <end position="211"/>
    </location>
</feature>
<feature type="transmembrane region" description="Helical" evidence="2">
    <location>
        <begin position="549"/>
        <end position="570"/>
    </location>
</feature>
<evidence type="ECO:0000313" key="4">
    <source>
        <dbReference type="Proteomes" id="UP000051952"/>
    </source>
</evidence>
<feature type="transmembrane region" description="Helical" evidence="2">
    <location>
        <begin position="739"/>
        <end position="760"/>
    </location>
</feature>
<protein>
    <submittedName>
        <fullName evidence="3">Transmembrane protein, putative</fullName>
    </submittedName>
</protein>
<sequence length="955" mass="104314">MRERGSSLSEKAYVAFKEDQAMHKKLTGGDGPDGAQDDLGQDAAEANLRTNGATHVDTSNIGGTGAPVTSTAGAGTSSLTSELYQFFIPVISSLQTVYVWMSSLSIPGDYGNIFGEFFSATAIDIAQVVQAVAAYATPLMQLLAGLIVVGGLYYLCAVDNRMFQWYLARYTLKRDQLERKDDKKEKKTNVDLLTSASGLQVPPPQQEDKPDRGIVMEEAPVAPQNALVVPSQQPDAATTRPSRFSIIQRPFRYAHSLVSSAFLTNYPDPFDDTVSSDLNYSVAIMPLTQCQKIDRFCKEDDLPAFLTTDVADVIEVVDDDGVVISLSRDAVEGSVPYKEAHDYSDVQGIEYVVADPDAKKDAVAILPPQLSSEHNPASDIHVRLVDVGPENRENPSGVVLTSHLEVLGCYCRRHPYQRLSPLLQTIIWPFEDPPTCCVVSNGMRCDQRSGVMFRCGHHGKTVDDAPYSCDYAICQRHYRGKLKDVLLAQLVAIRQLIRDRGWSWALAVVFVTLGNAAYTPFMKTALMIISCNSYFQCVFSCWDAPDATFVVAAFLCIVMLVAFGLGIPAIQVSLLRFRMKQLETIFLSAEYGGRYAAVEEPTPRIERMGFGELVFGIFTGSSIVPIFDYFQRQAKMTADALLDPDAGDDEEHEGSRRKPEELGRIDSNGKSSEIRSPVKGNMLPSAGDASATDNAMTTTATPEGVVEKEPTVSVSEWSRFLATDPTAMAMLYNTMELKFMHLSPILLLWKVIMISQVVFLEQGSLGQIRGMAIVEILFAALIFLTAPFTSPVVDAMYRLASIHQLLLLGLQNLDTVRLIDGQSSIGVVMIAISMLYLAICVVVIGITMVWPAVMSVRDKQQSEELLRSLGFQFSGTTTLYVTPVVGKGVMVEEREAFRSAKGKIVKVAPHNDAIHPADGEVLQVEDSGNEHELGGDAPPAEQAPLPIGAVIGGDM</sequence>